<reference evidence="2 3" key="1">
    <citation type="submission" date="2024-03" db="EMBL/GenBank/DDBJ databases">
        <title>Complete genome sequence of the green alga Chloropicon roscoffensis RCC1871.</title>
        <authorList>
            <person name="Lemieux C."/>
            <person name="Pombert J.-F."/>
            <person name="Otis C."/>
            <person name="Turmel M."/>
        </authorList>
    </citation>
    <scope>NUCLEOTIDE SEQUENCE [LARGE SCALE GENOMIC DNA]</scope>
    <source>
        <strain evidence="2 3">RCC1871</strain>
    </source>
</reference>
<dbReference type="PANTHER" id="PTHR46586">
    <property type="entry name" value="ANKYRIN REPEAT-CONTAINING PROTEIN"/>
    <property type="match status" value="1"/>
</dbReference>
<dbReference type="AlphaFoldDB" id="A0AAX4PJA2"/>
<dbReference type="SUPFAM" id="SSF48403">
    <property type="entry name" value="Ankyrin repeat"/>
    <property type="match status" value="1"/>
</dbReference>
<feature type="compositionally biased region" description="Basic and acidic residues" evidence="1">
    <location>
        <begin position="10"/>
        <end position="22"/>
    </location>
</feature>
<keyword evidence="3" id="KW-1185">Reference proteome</keyword>
<proteinExistence type="predicted"/>
<evidence type="ECO:0000313" key="3">
    <source>
        <dbReference type="Proteomes" id="UP001472866"/>
    </source>
</evidence>
<organism evidence="2 3">
    <name type="scientific">Chloropicon roscoffensis</name>
    <dbReference type="NCBI Taxonomy" id="1461544"/>
    <lineage>
        <taxon>Eukaryota</taxon>
        <taxon>Viridiplantae</taxon>
        <taxon>Chlorophyta</taxon>
        <taxon>Chloropicophyceae</taxon>
        <taxon>Chloropicales</taxon>
        <taxon>Chloropicaceae</taxon>
        <taxon>Chloropicon</taxon>
    </lineage>
</organism>
<evidence type="ECO:0000313" key="2">
    <source>
        <dbReference type="EMBL" id="WZN65931.1"/>
    </source>
</evidence>
<accession>A0AAX4PJA2</accession>
<dbReference type="PANTHER" id="PTHR46586:SF3">
    <property type="entry name" value="ANKYRIN REPEAT-CONTAINING PROTEIN"/>
    <property type="match status" value="1"/>
</dbReference>
<protein>
    <submittedName>
        <fullName evidence="2">Ankyrin repeat protein</fullName>
    </submittedName>
</protein>
<dbReference type="InterPro" id="IPR052050">
    <property type="entry name" value="SecEffector_AnkRepeat"/>
</dbReference>
<dbReference type="Gene3D" id="1.25.40.20">
    <property type="entry name" value="Ankyrin repeat-containing domain"/>
    <property type="match status" value="1"/>
</dbReference>
<gene>
    <name evidence="2" type="ORF">HKI87_13g74940</name>
</gene>
<dbReference type="EMBL" id="CP151513">
    <property type="protein sequence ID" value="WZN65931.1"/>
    <property type="molecule type" value="Genomic_DNA"/>
</dbReference>
<feature type="region of interest" description="Disordered" evidence="1">
    <location>
        <begin position="1"/>
        <end position="22"/>
    </location>
</feature>
<sequence>MVARAAGEPSAKRAKVDEEEDPLVRRKEELVVAAKEASAKGKGNARAKEELLTLCADFEAKNEKLLRRLPPELWQKILDENVQQNDLLALAMTCRFFRKKLKDLGKKMETGLAPRHLVGKMASHFGLGWFQWVCDTFKVLPGEQRHYARQYWKYGIRETKAAVYESVLLKCSALQGSVEILRWLVEEKGFELNLETTSVESIGLWAGMGGSVEVLKYLSDRGNGFNTRACAGAAEGGHLGALQYLRGLDPPCPWDIDTCKWAAWGGHLDILKWARSEDPPCPWDVWTCAAAAEGGHLEVLQWLRAQDPPCPWGLSTCSFSARGGHLEVLKFARGQDPPCRWDRDMCRELASQNGHEHVIEWIDQQPLIDPRERHWAAIDVTLGDEHLRVV</sequence>
<evidence type="ECO:0000256" key="1">
    <source>
        <dbReference type="SAM" id="MobiDB-lite"/>
    </source>
</evidence>
<name>A0AAX4PJA2_9CHLO</name>
<dbReference type="Proteomes" id="UP001472866">
    <property type="component" value="Chromosome 13"/>
</dbReference>
<dbReference type="InterPro" id="IPR036770">
    <property type="entry name" value="Ankyrin_rpt-contain_sf"/>
</dbReference>
<dbReference type="CDD" id="cd09917">
    <property type="entry name" value="F-box_SF"/>
    <property type="match status" value="1"/>
</dbReference>